<dbReference type="SUPFAM" id="SSF47781">
    <property type="entry name" value="RuvA domain 2-like"/>
    <property type="match status" value="1"/>
</dbReference>
<evidence type="ECO:0000256" key="7">
    <source>
        <dbReference type="SAM" id="Phobius"/>
    </source>
</evidence>
<dbReference type="Pfam" id="PF14520">
    <property type="entry name" value="HHH_5"/>
    <property type="match status" value="1"/>
</dbReference>
<dbReference type="GO" id="GO:0000110">
    <property type="term" value="C:nucleotide-excision repair factor 1 complex"/>
    <property type="evidence" value="ECO:0007669"/>
    <property type="project" value="TreeGrafter"/>
</dbReference>
<evidence type="ECO:0000256" key="3">
    <source>
        <dbReference type="ARBA" id="ARBA00022763"/>
    </source>
</evidence>
<feature type="transmembrane region" description="Helical" evidence="7">
    <location>
        <begin position="49"/>
        <end position="68"/>
    </location>
</feature>
<dbReference type="SUPFAM" id="SSF52980">
    <property type="entry name" value="Restriction endonuclease-like"/>
    <property type="match status" value="1"/>
</dbReference>
<dbReference type="Gene3D" id="1.10.150.20">
    <property type="entry name" value="5' to 3' exonuclease, C-terminal subdomain"/>
    <property type="match status" value="1"/>
</dbReference>
<evidence type="ECO:0000256" key="2">
    <source>
        <dbReference type="ARBA" id="ARBA00008283"/>
    </source>
</evidence>
<dbReference type="GO" id="GO:0006312">
    <property type="term" value="P:mitotic recombination"/>
    <property type="evidence" value="ECO:0007669"/>
    <property type="project" value="TreeGrafter"/>
</dbReference>
<dbReference type="Gene3D" id="3.40.50.10130">
    <property type="match status" value="1"/>
</dbReference>
<dbReference type="GeneTree" id="ENSGT00390000011275"/>
<dbReference type="GO" id="GO:0003697">
    <property type="term" value="F:single-stranded DNA binding"/>
    <property type="evidence" value="ECO:0007669"/>
    <property type="project" value="TreeGrafter"/>
</dbReference>
<dbReference type="NCBIfam" id="TIGR00597">
    <property type="entry name" value="rad10"/>
    <property type="match status" value="1"/>
</dbReference>
<reference evidence="9" key="2">
    <citation type="submission" date="2025-09" db="UniProtKB">
        <authorList>
            <consortium name="Ensembl"/>
        </authorList>
    </citation>
    <scope>IDENTIFICATION</scope>
</reference>
<sequence>RDSAGGTERLPFPSLGPKYRRFLPLHPVRTEIAPENPVRSPKPRPLAEVCALTSAISLIVMLCFVLLIDSPTANCCSHLLCLCVDVLCFPHYSLRYHHLNPDYIHERLHKLGPAYDLRVLLVQVDVKDPHRTLKELAKMCVLADCTLILAWSSQEAANYLETYKAYENKPADLLKEKTDDDYLSRVTDCLTTVKSINRTDVLTLVNTFGSLADIIKASKEDLSLCPGLGPQKVNNIKICLPC</sequence>
<evidence type="ECO:0000256" key="5">
    <source>
        <dbReference type="ARBA" id="ARBA00023204"/>
    </source>
</evidence>
<accession>A0A8C4NM29</accession>
<evidence type="ECO:0000256" key="4">
    <source>
        <dbReference type="ARBA" id="ARBA00023125"/>
    </source>
</evidence>
<dbReference type="InterPro" id="IPR011335">
    <property type="entry name" value="Restrct_endonuc-II-like"/>
</dbReference>
<keyword evidence="7" id="KW-1133">Transmembrane helix</keyword>
<dbReference type="Proteomes" id="UP000694388">
    <property type="component" value="Unplaced"/>
</dbReference>
<dbReference type="InterPro" id="IPR047260">
    <property type="entry name" value="ERCC1-like_central_dom"/>
</dbReference>
<evidence type="ECO:0000313" key="9">
    <source>
        <dbReference type="Ensembl" id="ENSEBUP00000005658.1"/>
    </source>
</evidence>
<feature type="domain" description="ERCC1-like central" evidence="8">
    <location>
        <begin position="88"/>
        <end position="164"/>
    </location>
</feature>
<dbReference type="GO" id="GO:0006302">
    <property type="term" value="P:double-strand break repair"/>
    <property type="evidence" value="ECO:0007669"/>
    <property type="project" value="UniProtKB-ARBA"/>
</dbReference>
<proteinExistence type="inferred from homology"/>
<evidence type="ECO:0000259" key="8">
    <source>
        <dbReference type="Pfam" id="PF03834"/>
    </source>
</evidence>
<evidence type="ECO:0000256" key="6">
    <source>
        <dbReference type="ARBA" id="ARBA00023242"/>
    </source>
</evidence>
<dbReference type="Pfam" id="PF03834">
    <property type="entry name" value="Rad10"/>
    <property type="match status" value="1"/>
</dbReference>
<dbReference type="GO" id="GO:0070914">
    <property type="term" value="P:UV-damage excision repair"/>
    <property type="evidence" value="ECO:0007669"/>
    <property type="project" value="TreeGrafter"/>
</dbReference>
<dbReference type="InterPro" id="IPR010994">
    <property type="entry name" value="RuvA_2-like"/>
</dbReference>
<comment type="subcellular location">
    <subcellularLocation>
        <location evidence="1">Nucleus</location>
    </subcellularLocation>
</comment>
<dbReference type="Ensembl" id="ENSEBUT00000006099.1">
    <property type="protein sequence ID" value="ENSEBUP00000005658.1"/>
    <property type="gene ID" value="ENSEBUG00000003828.1"/>
</dbReference>
<dbReference type="FunFam" id="1.10.150.20:FF:000017">
    <property type="entry name" value="DNA excision repair protein ERCC-1"/>
    <property type="match status" value="1"/>
</dbReference>
<dbReference type="CDD" id="cd22325">
    <property type="entry name" value="ERCC1_C-like"/>
    <property type="match status" value="1"/>
</dbReference>
<keyword evidence="4" id="KW-0238">DNA-binding</keyword>
<name>A0A8C4NM29_EPTBU</name>
<reference evidence="9" key="1">
    <citation type="submission" date="2025-08" db="UniProtKB">
        <authorList>
            <consortium name="Ensembl"/>
        </authorList>
    </citation>
    <scope>IDENTIFICATION</scope>
</reference>
<protein>
    <submittedName>
        <fullName evidence="9">Excision repair cross-complementation group 1</fullName>
    </submittedName>
</protein>
<dbReference type="GO" id="GO:0003684">
    <property type="term" value="F:damaged DNA binding"/>
    <property type="evidence" value="ECO:0007669"/>
    <property type="project" value="InterPro"/>
</dbReference>
<dbReference type="GO" id="GO:0070522">
    <property type="term" value="C:ERCC4-ERCC1 complex"/>
    <property type="evidence" value="ECO:0007669"/>
    <property type="project" value="TreeGrafter"/>
</dbReference>
<dbReference type="PANTHER" id="PTHR12749">
    <property type="entry name" value="EXCISION REPAIR CROSS-COMPLEMENTING 1 ERCC1"/>
    <property type="match status" value="1"/>
</dbReference>
<dbReference type="PANTHER" id="PTHR12749:SF0">
    <property type="entry name" value="DNA EXCISION REPAIR PROTEIN ERCC-1"/>
    <property type="match status" value="1"/>
</dbReference>
<keyword evidence="6" id="KW-0539">Nucleus</keyword>
<keyword evidence="5" id="KW-0234">DNA repair</keyword>
<keyword evidence="10" id="KW-1185">Reference proteome</keyword>
<evidence type="ECO:0000256" key="1">
    <source>
        <dbReference type="ARBA" id="ARBA00004123"/>
    </source>
</evidence>
<evidence type="ECO:0000313" key="10">
    <source>
        <dbReference type="Proteomes" id="UP000694388"/>
    </source>
</evidence>
<organism evidence="9 10">
    <name type="scientific">Eptatretus burgeri</name>
    <name type="common">Inshore hagfish</name>
    <dbReference type="NCBI Taxonomy" id="7764"/>
    <lineage>
        <taxon>Eukaryota</taxon>
        <taxon>Metazoa</taxon>
        <taxon>Chordata</taxon>
        <taxon>Craniata</taxon>
        <taxon>Vertebrata</taxon>
        <taxon>Cyclostomata</taxon>
        <taxon>Myxini</taxon>
        <taxon>Myxiniformes</taxon>
        <taxon>Myxinidae</taxon>
        <taxon>Eptatretinae</taxon>
        <taxon>Eptatretus</taxon>
    </lineage>
</organism>
<keyword evidence="3" id="KW-0227">DNA damage</keyword>
<keyword evidence="7" id="KW-0472">Membrane</keyword>
<keyword evidence="7" id="KW-0812">Transmembrane</keyword>
<comment type="similarity">
    <text evidence="2">Belongs to the ERCC1/RAD10/SWI10 family.</text>
</comment>
<dbReference type="AlphaFoldDB" id="A0A8C4NM29"/>
<dbReference type="InterPro" id="IPR004579">
    <property type="entry name" value="ERCC1/RAD10/SWI10"/>
</dbReference>